<dbReference type="InterPro" id="IPR050229">
    <property type="entry name" value="GlpE_sulfurtransferase"/>
</dbReference>
<dbReference type="CDD" id="cd00158">
    <property type="entry name" value="RHOD"/>
    <property type="match status" value="1"/>
</dbReference>
<name>A0ABV0EEA4_9BURK</name>
<keyword evidence="4" id="KW-1185">Reference proteome</keyword>
<dbReference type="InterPro" id="IPR036873">
    <property type="entry name" value="Rhodanese-like_dom_sf"/>
</dbReference>
<evidence type="ECO:0000256" key="1">
    <source>
        <dbReference type="SAM" id="Phobius"/>
    </source>
</evidence>
<evidence type="ECO:0000259" key="2">
    <source>
        <dbReference type="PROSITE" id="PS50206"/>
    </source>
</evidence>
<evidence type="ECO:0000313" key="4">
    <source>
        <dbReference type="Proteomes" id="UP001482231"/>
    </source>
</evidence>
<sequence>MEFVRQNFLLIAVVLVSGLMLIWPLLRGGRGRQVEPQEAVLKMNHEDALVLDVREPNEFAQGHIPRARHIPLGELARRLNELDKFKDKPIIVACRSGHRSAGACGILARNGFQNVYNLAGGMIAWEAANLPVEK</sequence>
<dbReference type="Pfam" id="PF00581">
    <property type="entry name" value="Rhodanese"/>
    <property type="match status" value="1"/>
</dbReference>
<dbReference type="SMART" id="SM00450">
    <property type="entry name" value="RHOD"/>
    <property type="match status" value="1"/>
</dbReference>
<proteinExistence type="predicted"/>
<dbReference type="SUPFAM" id="SSF52821">
    <property type="entry name" value="Rhodanese/Cell cycle control phosphatase"/>
    <property type="match status" value="1"/>
</dbReference>
<keyword evidence="1" id="KW-0812">Transmembrane</keyword>
<dbReference type="Gene3D" id="3.40.250.10">
    <property type="entry name" value="Rhodanese-like domain"/>
    <property type="match status" value="1"/>
</dbReference>
<feature type="transmembrane region" description="Helical" evidence="1">
    <location>
        <begin position="6"/>
        <end position="26"/>
    </location>
</feature>
<accession>A0ABV0EEA4</accession>
<protein>
    <submittedName>
        <fullName evidence="3">Rhodanese-like domain-containing protein</fullName>
    </submittedName>
</protein>
<reference evidence="3 4" key="1">
    <citation type="submission" date="2024-02" db="EMBL/GenBank/DDBJ databases">
        <title>New thermophilic sulfur-oxidizing bacteria from a hot springs of the Uzon caldera (Kamchatka, Russia).</title>
        <authorList>
            <person name="Dukat A.M."/>
            <person name="Elcheninov A.G."/>
            <person name="Frolov E.N."/>
        </authorList>
    </citation>
    <scope>NUCLEOTIDE SEQUENCE [LARGE SCALE GENOMIC DNA]</scope>
    <source>
        <strain evidence="3 4">AK1</strain>
    </source>
</reference>
<keyword evidence="1" id="KW-0472">Membrane</keyword>
<feature type="domain" description="Rhodanese" evidence="2">
    <location>
        <begin position="44"/>
        <end position="134"/>
    </location>
</feature>
<dbReference type="Proteomes" id="UP001482231">
    <property type="component" value="Unassembled WGS sequence"/>
</dbReference>
<dbReference type="InterPro" id="IPR001763">
    <property type="entry name" value="Rhodanese-like_dom"/>
</dbReference>
<dbReference type="PANTHER" id="PTHR43031">
    <property type="entry name" value="FAD-DEPENDENT OXIDOREDUCTASE"/>
    <property type="match status" value="1"/>
</dbReference>
<evidence type="ECO:0000313" key="3">
    <source>
        <dbReference type="EMBL" id="MEO1766894.1"/>
    </source>
</evidence>
<organism evidence="3 4">
    <name type="scientific">Thiobacter aerophilum</name>
    <dbReference type="NCBI Taxonomy" id="3121275"/>
    <lineage>
        <taxon>Bacteria</taxon>
        <taxon>Pseudomonadati</taxon>
        <taxon>Pseudomonadota</taxon>
        <taxon>Betaproteobacteria</taxon>
        <taxon>Burkholderiales</taxon>
        <taxon>Thiobacteraceae</taxon>
        <taxon>Thiobacter</taxon>
    </lineage>
</organism>
<dbReference type="EMBL" id="JBAJEX010000004">
    <property type="protein sequence ID" value="MEO1766894.1"/>
    <property type="molecule type" value="Genomic_DNA"/>
</dbReference>
<dbReference type="PROSITE" id="PS50206">
    <property type="entry name" value="RHODANESE_3"/>
    <property type="match status" value="1"/>
</dbReference>
<dbReference type="PANTHER" id="PTHR43031:SF1">
    <property type="entry name" value="PYRIDINE NUCLEOTIDE-DISULPHIDE OXIDOREDUCTASE"/>
    <property type="match status" value="1"/>
</dbReference>
<keyword evidence="1" id="KW-1133">Transmembrane helix</keyword>
<comment type="caution">
    <text evidence="3">The sequence shown here is derived from an EMBL/GenBank/DDBJ whole genome shotgun (WGS) entry which is preliminary data.</text>
</comment>
<gene>
    <name evidence="3" type="ORF">V6E02_06685</name>
</gene>
<dbReference type="RefSeq" id="WP_347308004.1">
    <property type="nucleotide sequence ID" value="NZ_JBAJEX010000004.1"/>
</dbReference>